<proteinExistence type="predicted"/>
<organism evidence="3 4">
    <name type="scientific">Dictyostelium firmibasis</name>
    <dbReference type="NCBI Taxonomy" id="79012"/>
    <lineage>
        <taxon>Eukaryota</taxon>
        <taxon>Amoebozoa</taxon>
        <taxon>Evosea</taxon>
        <taxon>Eumycetozoa</taxon>
        <taxon>Dictyostelia</taxon>
        <taxon>Dictyosteliales</taxon>
        <taxon>Dictyosteliaceae</taxon>
        <taxon>Dictyostelium</taxon>
    </lineage>
</organism>
<sequence>MNKGSTSGSGMNNLSNENKNNLYYGPSSSTYQSQPNPSAPYLSDYNYYNNMDINNNKNNLINDYNNITNEVVKDDELFIDVFPKKKKSEFFDIPAIGKIFVICVFLELVFGLSMLVIRFAKWDGWDDNVKISILGLSCSLFLFYYSFDSIWKENKFQLFLFILIMSTISIGGTYQFYHIWTFNRDIVNSIRFISVLVFIPLNIILGIFSYKKFGWKLYRKIGTSIELRKLYKNYQIFLSLIKIDVFISGLVVSNLTLFYLSHIYEIYINVIVFLLNFAWALFGYHSIKKEDKKVFKIFLFTSWITIGFYIWRMTLIILDIVNGTNAENRRIQFAVPILLFCIISIFERAMVLFYSMKAFSNFNKGLKIVFEKENGKRSKSSLIQQPIIQSRQPIIYTQTNNNTNKFEII</sequence>
<name>A0AAN7Z079_9MYCE</name>
<keyword evidence="1" id="KW-1133">Transmembrane helix</keyword>
<feature type="transmembrane region" description="Helical" evidence="1">
    <location>
        <begin position="266"/>
        <end position="285"/>
    </location>
</feature>
<keyword evidence="1" id="KW-0812">Transmembrane</keyword>
<feature type="transmembrane region" description="Helical" evidence="1">
    <location>
        <begin position="236"/>
        <end position="260"/>
    </location>
</feature>
<evidence type="ECO:0000313" key="4">
    <source>
        <dbReference type="Proteomes" id="UP001344447"/>
    </source>
</evidence>
<dbReference type="PANTHER" id="PTHR39299">
    <property type="entry name" value="TRANSMEMBRANE PROTEIN"/>
    <property type="match status" value="1"/>
</dbReference>
<feature type="transmembrane region" description="Helical" evidence="1">
    <location>
        <begin position="129"/>
        <end position="146"/>
    </location>
</feature>
<accession>A0AAN7Z079</accession>
<feature type="transmembrane region" description="Helical" evidence="1">
    <location>
        <begin position="189"/>
        <end position="210"/>
    </location>
</feature>
<protein>
    <recommendedName>
        <fullName evidence="2">DUF7789 domain-containing protein</fullName>
    </recommendedName>
</protein>
<feature type="transmembrane region" description="Helical" evidence="1">
    <location>
        <begin position="158"/>
        <end position="177"/>
    </location>
</feature>
<reference evidence="3 4" key="1">
    <citation type="submission" date="2023-11" db="EMBL/GenBank/DDBJ databases">
        <title>Dfirmibasis_genome.</title>
        <authorList>
            <person name="Edelbroek B."/>
            <person name="Kjellin J."/>
            <person name="Jerlstrom-Hultqvist J."/>
            <person name="Soderbom F."/>
        </authorList>
    </citation>
    <scope>NUCLEOTIDE SEQUENCE [LARGE SCALE GENOMIC DNA]</scope>
    <source>
        <strain evidence="3 4">TNS-C-14</strain>
    </source>
</reference>
<gene>
    <name evidence="3" type="ORF">RB653_004557</name>
</gene>
<evidence type="ECO:0000313" key="3">
    <source>
        <dbReference type="EMBL" id="KAK5582967.1"/>
    </source>
</evidence>
<comment type="caution">
    <text evidence="3">The sequence shown here is derived from an EMBL/GenBank/DDBJ whole genome shotgun (WGS) entry which is preliminary data.</text>
</comment>
<dbReference type="Proteomes" id="UP001344447">
    <property type="component" value="Unassembled WGS sequence"/>
</dbReference>
<dbReference type="PANTHER" id="PTHR39299:SF1">
    <property type="entry name" value="TRANSMEMBRANE PROTEIN"/>
    <property type="match status" value="1"/>
</dbReference>
<keyword evidence="4" id="KW-1185">Reference proteome</keyword>
<feature type="transmembrane region" description="Helical" evidence="1">
    <location>
        <begin position="297"/>
        <end position="321"/>
    </location>
</feature>
<dbReference type="Pfam" id="PF25044">
    <property type="entry name" value="DUF7789"/>
    <property type="match status" value="1"/>
</dbReference>
<evidence type="ECO:0000256" key="1">
    <source>
        <dbReference type="SAM" id="Phobius"/>
    </source>
</evidence>
<evidence type="ECO:0000259" key="2">
    <source>
        <dbReference type="Pfam" id="PF25044"/>
    </source>
</evidence>
<feature type="transmembrane region" description="Helical" evidence="1">
    <location>
        <begin position="95"/>
        <end position="117"/>
    </location>
</feature>
<dbReference type="EMBL" id="JAVFKY010000001">
    <property type="protein sequence ID" value="KAK5582967.1"/>
    <property type="molecule type" value="Genomic_DNA"/>
</dbReference>
<dbReference type="AlphaFoldDB" id="A0AAN7Z079"/>
<keyword evidence="1" id="KW-0472">Membrane</keyword>
<feature type="transmembrane region" description="Helical" evidence="1">
    <location>
        <begin position="333"/>
        <end position="354"/>
    </location>
</feature>
<feature type="domain" description="DUF7789" evidence="2">
    <location>
        <begin position="99"/>
        <end position="208"/>
    </location>
</feature>
<dbReference type="InterPro" id="IPR056691">
    <property type="entry name" value="DUF7789"/>
</dbReference>